<keyword evidence="2 5" id="KW-0808">Transferase</keyword>
<dbReference type="GO" id="GO:0070043">
    <property type="term" value="F:rRNA (guanine-N7-)-methyltransferase activity"/>
    <property type="evidence" value="ECO:0007669"/>
    <property type="project" value="TreeGrafter"/>
</dbReference>
<keyword evidence="6" id="KW-1185">Reference proteome</keyword>
<proteinExistence type="predicted"/>
<evidence type="ECO:0000256" key="2">
    <source>
        <dbReference type="ARBA" id="ARBA00022679"/>
    </source>
</evidence>
<gene>
    <name evidence="5" type="primary">rlmL</name>
    <name evidence="5" type="ORF">TM5383_02585</name>
</gene>
<protein>
    <submittedName>
        <fullName evidence="5">Ribosomal RNA large subunit methyltransferase L</fullName>
        <ecNumber evidence="5">2.1.1.173</ecNumber>
    </submittedName>
</protein>
<dbReference type="PROSITE" id="PS00092">
    <property type="entry name" value="N6_MTASE"/>
    <property type="match status" value="1"/>
</dbReference>
<dbReference type="PROSITE" id="PS01261">
    <property type="entry name" value="UPF0020"/>
    <property type="match status" value="1"/>
</dbReference>
<evidence type="ECO:0000259" key="3">
    <source>
        <dbReference type="Pfam" id="PF01170"/>
    </source>
</evidence>
<evidence type="ECO:0000313" key="5">
    <source>
        <dbReference type="EMBL" id="CUH85356.1"/>
    </source>
</evidence>
<organism evidence="5 6">
    <name type="scientific">Thalassovita mediterranea</name>
    <dbReference type="NCBI Taxonomy" id="340021"/>
    <lineage>
        <taxon>Bacteria</taxon>
        <taxon>Pseudomonadati</taxon>
        <taxon>Pseudomonadota</taxon>
        <taxon>Alphaproteobacteria</taxon>
        <taxon>Rhodobacterales</taxon>
        <taxon>Roseobacteraceae</taxon>
        <taxon>Thalassovita</taxon>
    </lineage>
</organism>
<dbReference type="STRING" id="340021.TM5383_02585"/>
<dbReference type="Pfam" id="PF01170">
    <property type="entry name" value="UPF0020"/>
    <property type="match status" value="1"/>
</dbReference>
<feature type="domain" description="RlmL ferredoxin-like" evidence="4">
    <location>
        <begin position="6"/>
        <end position="61"/>
    </location>
</feature>
<dbReference type="Pfam" id="PF22020">
    <property type="entry name" value="RlmL_1st"/>
    <property type="match status" value="1"/>
</dbReference>
<dbReference type="InterPro" id="IPR002052">
    <property type="entry name" value="DNA_methylase_N6_adenine_CS"/>
</dbReference>
<dbReference type="InterPro" id="IPR029063">
    <property type="entry name" value="SAM-dependent_MTases_sf"/>
</dbReference>
<dbReference type="Gene3D" id="3.40.50.150">
    <property type="entry name" value="Vaccinia Virus protein VP39"/>
    <property type="match status" value="1"/>
</dbReference>
<name>A0A0P1GS48_9RHOB</name>
<dbReference type="InterPro" id="IPR054170">
    <property type="entry name" value="RlmL_1st"/>
</dbReference>
<evidence type="ECO:0000256" key="1">
    <source>
        <dbReference type="ARBA" id="ARBA00022603"/>
    </source>
</evidence>
<dbReference type="Proteomes" id="UP000051681">
    <property type="component" value="Unassembled WGS sequence"/>
</dbReference>
<dbReference type="AlphaFoldDB" id="A0A0P1GS48"/>
<dbReference type="InterPro" id="IPR053943">
    <property type="entry name" value="RlmKL-like_Mtase_CS"/>
</dbReference>
<dbReference type="CDD" id="cd11715">
    <property type="entry name" value="THUMP_AdoMetMT"/>
    <property type="match status" value="1"/>
</dbReference>
<dbReference type="RefSeq" id="WP_058319411.1">
    <property type="nucleotide sequence ID" value="NZ_CYSF01000012.1"/>
</dbReference>
<evidence type="ECO:0000259" key="4">
    <source>
        <dbReference type="Pfam" id="PF22020"/>
    </source>
</evidence>
<dbReference type="EC" id="2.1.1.173" evidence="5"/>
<evidence type="ECO:0000313" key="6">
    <source>
        <dbReference type="Proteomes" id="UP000051681"/>
    </source>
</evidence>
<keyword evidence="1 5" id="KW-0489">Methyltransferase</keyword>
<reference evidence="5 6" key="1">
    <citation type="submission" date="2015-09" db="EMBL/GenBank/DDBJ databases">
        <authorList>
            <consortium name="Swine Surveillance"/>
        </authorList>
    </citation>
    <scope>NUCLEOTIDE SEQUENCE [LARGE SCALE GENOMIC DNA]</scope>
    <source>
        <strain evidence="5 6">CECT 8383</strain>
    </source>
</reference>
<dbReference type="PANTHER" id="PTHR47313">
    <property type="entry name" value="RIBOSOMAL RNA LARGE SUBUNIT METHYLTRANSFERASE K/L"/>
    <property type="match status" value="1"/>
</dbReference>
<dbReference type="EMBL" id="CYSF01000012">
    <property type="protein sequence ID" value="CUH85356.1"/>
    <property type="molecule type" value="Genomic_DNA"/>
</dbReference>
<dbReference type="InterPro" id="IPR000241">
    <property type="entry name" value="RlmKL-like_Mtase"/>
</dbReference>
<dbReference type="SUPFAM" id="SSF53335">
    <property type="entry name" value="S-adenosyl-L-methionine-dependent methyltransferases"/>
    <property type="match status" value="1"/>
</dbReference>
<accession>A0A0P1GS48</accession>
<dbReference type="Gene3D" id="3.30.2130.30">
    <property type="match status" value="1"/>
</dbReference>
<feature type="domain" description="Ribosomal RNA large subunit methyltransferase K/L-like methyltransferase" evidence="3">
    <location>
        <begin position="158"/>
        <end position="344"/>
    </location>
</feature>
<dbReference type="OrthoDB" id="9809404at2"/>
<sequence>MDTSFEIFMVAPPGLEPQLRQEVQGLGYKAAKQVPGGVTVEGGWPDVWRLNLLCRGATRVLARIGEFRAFHLAQLDKRSRKFPWAEVLRPDVSIRVEVTCKKSKIYHAGAAKQRIEKAIAETLGAEVSDKGQVQIKARIDDNLVTFSVDTSGESLHKRGHKAAVGKAPMRETLAALFLRAAGFDGREPVLDPMCGSGTFVIEAAEQALGLSAGRARRFSFQDLVTFDENQWSRAKAEVLAPVDNLSDLTFRGSDRNEGAIANSTANADRAGVAMLTEFTHAAVSDLQRPDGPPGLVIVNPPYGTRIGNKKLLFALHGALGEVLKERFSGWRVGIVTSDAALVRATGLPFLQPGPPVPHGGLKVKLYQTAPLP</sequence>
<dbReference type="GO" id="GO:0052915">
    <property type="term" value="F:23S rRNA (guanine(2445)-N(2))-methyltransferase activity"/>
    <property type="evidence" value="ECO:0007669"/>
    <property type="project" value="UniProtKB-EC"/>
</dbReference>
<dbReference type="GO" id="GO:0003676">
    <property type="term" value="F:nucleic acid binding"/>
    <property type="evidence" value="ECO:0007669"/>
    <property type="project" value="InterPro"/>
</dbReference>
<dbReference type="PRINTS" id="PR00507">
    <property type="entry name" value="N12N6MTFRASE"/>
</dbReference>
<dbReference type="PANTHER" id="PTHR47313:SF1">
    <property type="entry name" value="RIBOSOMAL RNA LARGE SUBUNIT METHYLTRANSFERASE K_L"/>
    <property type="match status" value="1"/>
</dbReference>